<dbReference type="Pfam" id="PF25571">
    <property type="entry name" value="TPR_CCP1_N"/>
    <property type="match status" value="1"/>
</dbReference>
<protein>
    <submittedName>
        <fullName evidence="2">Uncharacterized protein</fullName>
    </submittedName>
</protein>
<sequence>MPKGGGSPSSTTNNYRDAQNPLSLSIIRLIEMVLKGDSEAELHEQTEISIRLYSESAAKSVSSYRFLLKGAEQSTSSSTSAYLDLNRRPTDEYLVQLLKAIEVCRSELTTSFFCRLLLGFITCCKPSASLIRQRRIIRLDGTNSLIRCFVSFISESVHGSSIDILCSLLIMLYVRDKKFCLKVRLVGLIMLFQKNLLLFAKDRKMPVLQLCCCCIHSVQNARIFGKSKKFIKDLIAAITTCTDATVVARLAEILYVIIKFKNRPVMVILESNDIFDILTKIFEKYLQQQFGATEQAVLEICLFTVASLRNLIRLKRNRERFIAIGAIETFHSAISLISNDKKLDNHTSVKPSVMTLQYLNIKGDSKQQHSDCELHEKQF</sequence>
<reference evidence="2" key="1">
    <citation type="submission" date="2022-11" db="UniProtKB">
        <authorList>
            <consortium name="WormBaseParasite"/>
        </authorList>
    </citation>
    <scope>IDENTIFICATION</scope>
</reference>
<dbReference type="Proteomes" id="UP000887581">
    <property type="component" value="Unplaced"/>
</dbReference>
<accession>A0A915PWF3</accession>
<evidence type="ECO:0000313" key="2">
    <source>
        <dbReference type="WBParaSite" id="sdigi.contig392.g7985.t1"/>
    </source>
</evidence>
<keyword evidence="1" id="KW-1185">Reference proteome</keyword>
<name>A0A915PWF3_9BILA</name>
<proteinExistence type="predicted"/>
<evidence type="ECO:0000313" key="1">
    <source>
        <dbReference type="Proteomes" id="UP000887581"/>
    </source>
</evidence>
<organism evidence="1 2">
    <name type="scientific">Setaria digitata</name>
    <dbReference type="NCBI Taxonomy" id="48799"/>
    <lineage>
        <taxon>Eukaryota</taxon>
        <taxon>Metazoa</taxon>
        <taxon>Ecdysozoa</taxon>
        <taxon>Nematoda</taxon>
        <taxon>Chromadorea</taxon>
        <taxon>Rhabditida</taxon>
        <taxon>Spirurina</taxon>
        <taxon>Spiruromorpha</taxon>
        <taxon>Filarioidea</taxon>
        <taxon>Setariidae</taxon>
        <taxon>Setaria</taxon>
    </lineage>
</organism>
<dbReference type="AlphaFoldDB" id="A0A915PWF3"/>
<dbReference type="WBParaSite" id="sdigi.contig392.g7985.t1">
    <property type="protein sequence ID" value="sdigi.contig392.g7985.t1"/>
    <property type="gene ID" value="sdigi.contig392.g7985"/>
</dbReference>